<protein>
    <submittedName>
        <fullName evidence="1">Uncharacterized protein</fullName>
    </submittedName>
</protein>
<dbReference type="EMBL" id="VSRR010067647">
    <property type="protein sequence ID" value="MPC85199.1"/>
    <property type="molecule type" value="Genomic_DNA"/>
</dbReference>
<keyword evidence="2" id="KW-1185">Reference proteome</keyword>
<accession>A0A5B7ISQ4</accession>
<organism evidence="1 2">
    <name type="scientific">Portunus trituberculatus</name>
    <name type="common">Swimming crab</name>
    <name type="synonym">Neptunus trituberculatus</name>
    <dbReference type="NCBI Taxonomy" id="210409"/>
    <lineage>
        <taxon>Eukaryota</taxon>
        <taxon>Metazoa</taxon>
        <taxon>Ecdysozoa</taxon>
        <taxon>Arthropoda</taxon>
        <taxon>Crustacea</taxon>
        <taxon>Multicrustacea</taxon>
        <taxon>Malacostraca</taxon>
        <taxon>Eumalacostraca</taxon>
        <taxon>Eucarida</taxon>
        <taxon>Decapoda</taxon>
        <taxon>Pleocyemata</taxon>
        <taxon>Brachyura</taxon>
        <taxon>Eubrachyura</taxon>
        <taxon>Portunoidea</taxon>
        <taxon>Portunidae</taxon>
        <taxon>Portuninae</taxon>
        <taxon>Portunus</taxon>
    </lineage>
</organism>
<reference evidence="1 2" key="1">
    <citation type="submission" date="2019-05" db="EMBL/GenBank/DDBJ databases">
        <title>Another draft genome of Portunus trituberculatus and its Hox gene families provides insights of decapod evolution.</title>
        <authorList>
            <person name="Jeong J.-H."/>
            <person name="Song I."/>
            <person name="Kim S."/>
            <person name="Choi T."/>
            <person name="Kim D."/>
            <person name="Ryu S."/>
            <person name="Kim W."/>
        </authorList>
    </citation>
    <scope>NUCLEOTIDE SEQUENCE [LARGE SCALE GENOMIC DNA]</scope>
    <source>
        <tissue evidence="1">Muscle</tissue>
    </source>
</reference>
<evidence type="ECO:0000313" key="1">
    <source>
        <dbReference type="EMBL" id="MPC85199.1"/>
    </source>
</evidence>
<dbReference type="Proteomes" id="UP000324222">
    <property type="component" value="Unassembled WGS sequence"/>
</dbReference>
<comment type="caution">
    <text evidence="1">The sequence shown here is derived from an EMBL/GenBank/DDBJ whole genome shotgun (WGS) entry which is preliminary data.</text>
</comment>
<dbReference type="AlphaFoldDB" id="A0A5B7ISQ4"/>
<evidence type="ECO:0000313" key="2">
    <source>
        <dbReference type="Proteomes" id="UP000324222"/>
    </source>
</evidence>
<name>A0A5B7ISQ4_PORTR</name>
<sequence length="151" mass="16939">MLIYLTTTTTSTTTPHYKLLSSLPLFFRPSHFTVYLKQCIVSLFPQLLTLHLLNIYHQDPHTAPEYTAYVRQRSTSPLVSSFTTSERRATLLPPPPPSATNTTITKRHDSLSQTSLPHSLSLFLSATTYRRRCVTDTTTPAAIITTTVAPF</sequence>
<proteinExistence type="predicted"/>
<gene>
    <name evidence="1" type="ORF">E2C01_079962</name>
</gene>